<dbReference type="InterPro" id="IPR014284">
    <property type="entry name" value="RNA_pol_sigma-70_dom"/>
</dbReference>
<evidence type="ECO:0000256" key="1">
    <source>
        <dbReference type="ARBA" id="ARBA00010641"/>
    </source>
</evidence>
<name>A0A518K2D2_9BACT</name>
<evidence type="ECO:0000256" key="2">
    <source>
        <dbReference type="ARBA" id="ARBA00023015"/>
    </source>
</evidence>
<feature type="domain" description="RNA polymerase sigma-70 region 2" evidence="5">
    <location>
        <begin position="32"/>
        <end position="91"/>
    </location>
</feature>
<dbReference type="InterPro" id="IPR039425">
    <property type="entry name" value="RNA_pol_sigma-70-like"/>
</dbReference>
<dbReference type="SUPFAM" id="SSF88659">
    <property type="entry name" value="Sigma3 and sigma4 domains of RNA polymerase sigma factors"/>
    <property type="match status" value="1"/>
</dbReference>
<keyword evidence="3" id="KW-0731">Sigma factor</keyword>
<dbReference type="InterPro" id="IPR013324">
    <property type="entry name" value="RNA_pol_sigma_r3/r4-like"/>
</dbReference>
<dbReference type="RefSeq" id="WP_145105312.1">
    <property type="nucleotide sequence ID" value="NZ_CP036349.1"/>
</dbReference>
<dbReference type="KEGG" id="bmei:Spa11_01010"/>
<dbReference type="InterPro" id="IPR013325">
    <property type="entry name" value="RNA_pol_sigma_r2"/>
</dbReference>
<keyword evidence="2" id="KW-0805">Transcription regulation</keyword>
<feature type="domain" description="RNA polymerase sigma factor 70 region 4 type 2" evidence="6">
    <location>
        <begin position="120"/>
        <end position="171"/>
    </location>
</feature>
<reference evidence="7 8" key="1">
    <citation type="submission" date="2019-02" db="EMBL/GenBank/DDBJ databases">
        <title>Deep-cultivation of Planctomycetes and their phenomic and genomic characterization uncovers novel biology.</title>
        <authorList>
            <person name="Wiegand S."/>
            <person name="Jogler M."/>
            <person name="Boedeker C."/>
            <person name="Pinto D."/>
            <person name="Vollmers J."/>
            <person name="Rivas-Marin E."/>
            <person name="Kohn T."/>
            <person name="Peeters S.H."/>
            <person name="Heuer A."/>
            <person name="Rast P."/>
            <person name="Oberbeckmann S."/>
            <person name="Bunk B."/>
            <person name="Jeske O."/>
            <person name="Meyerdierks A."/>
            <person name="Storesund J.E."/>
            <person name="Kallscheuer N."/>
            <person name="Luecker S."/>
            <person name="Lage O.M."/>
            <person name="Pohl T."/>
            <person name="Merkel B.J."/>
            <person name="Hornburger P."/>
            <person name="Mueller R.-W."/>
            <person name="Bruemmer F."/>
            <person name="Labrenz M."/>
            <person name="Spormann A.M."/>
            <person name="Op den Camp H."/>
            <person name="Overmann J."/>
            <person name="Amann R."/>
            <person name="Jetten M.S.M."/>
            <person name="Mascher T."/>
            <person name="Medema M.H."/>
            <person name="Devos D.P."/>
            <person name="Kaster A.-K."/>
            <person name="Ovreas L."/>
            <person name="Rohde M."/>
            <person name="Galperin M.Y."/>
            <person name="Jogler C."/>
        </authorList>
    </citation>
    <scope>NUCLEOTIDE SEQUENCE [LARGE SCALE GENOMIC DNA]</scope>
    <source>
        <strain evidence="7 8">Spa11</strain>
    </source>
</reference>
<dbReference type="GO" id="GO:0003677">
    <property type="term" value="F:DNA binding"/>
    <property type="evidence" value="ECO:0007669"/>
    <property type="project" value="InterPro"/>
</dbReference>
<comment type="similarity">
    <text evidence="1">Belongs to the sigma-70 factor family. ECF subfamily.</text>
</comment>
<evidence type="ECO:0000256" key="4">
    <source>
        <dbReference type="ARBA" id="ARBA00023163"/>
    </source>
</evidence>
<sequence length="183" mass="20678">MNQDPGEGRLQNSDPPNRGDFVQLLTKAQLGLLRYITTLVGNPEAASNILQNTNLLLWQKADEFEPGTNFDAWATTVAYWQVRAYGRDRKRDRHIFSDELVVQLADETDEGRDMDVTISLLRSCLQSLGDSSRELISMRYNLGLSIQQLSSRLDKSPSAVKGALLRARRALRQCIESKRLQAK</sequence>
<dbReference type="InterPro" id="IPR014331">
    <property type="entry name" value="RNA_pol_sigma70_ECF_RHOBA"/>
</dbReference>
<accession>A0A518K2D2</accession>
<dbReference type="EMBL" id="CP036349">
    <property type="protein sequence ID" value="QDV71932.1"/>
    <property type="molecule type" value="Genomic_DNA"/>
</dbReference>
<proteinExistence type="inferred from homology"/>
<dbReference type="Gene3D" id="1.10.10.10">
    <property type="entry name" value="Winged helix-like DNA-binding domain superfamily/Winged helix DNA-binding domain"/>
    <property type="match status" value="1"/>
</dbReference>
<dbReference type="GO" id="GO:0006352">
    <property type="term" value="P:DNA-templated transcription initiation"/>
    <property type="evidence" value="ECO:0007669"/>
    <property type="project" value="InterPro"/>
</dbReference>
<evidence type="ECO:0000313" key="7">
    <source>
        <dbReference type="EMBL" id="QDV71932.1"/>
    </source>
</evidence>
<protein>
    <submittedName>
        <fullName evidence="7">RNA polymerase sigma factor CnrH</fullName>
    </submittedName>
</protein>
<evidence type="ECO:0000256" key="3">
    <source>
        <dbReference type="ARBA" id="ARBA00023082"/>
    </source>
</evidence>
<dbReference type="Proteomes" id="UP000316426">
    <property type="component" value="Chromosome"/>
</dbReference>
<evidence type="ECO:0000313" key="8">
    <source>
        <dbReference type="Proteomes" id="UP000316426"/>
    </source>
</evidence>
<gene>
    <name evidence="7" type="primary">cnrH_1</name>
    <name evidence="7" type="ORF">Spa11_01010</name>
</gene>
<dbReference type="NCBIfam" id="TIGR02937">
    <property type="entry name" value="sigma70-ECF"/>
    <property type="match status" value="1"/>
</dbReference>
<dbReference type="NCBIfam" id="TIGR02989">
    <property type="entry name" value="Sig-70_gvs1"/>
    <property type="match status" value="1"/>
</dbReference>
<dbReference type="PANTHER" id="PTHR43133:SF51">
    <property type="entry name" value="RNA POLYMERASE SIGMA FACTOR"/>
    <property type="match status" value="1"/>
</dbReference>
<evidence type="ECO:0000259" key="6">
    <source>
        <dbReference type="Pfam" id="PF08281"/>
    </source>
</evidence>
<dbReference type="Gene3D" id="1.10.1740.10">
    <property type="match status" value="1"/>
</dbReference>
<dbReference type="Pfam" id="PF04542">
    <property type="entry name" value="Sigma70_r2"/>
    <property type="match status" value="1"/>
</dbReference>
<dbReference type="GO" id="GO:0016987">
    <property type="term" value="F:sigma factor activity"/>
    <property type="evidence" value="ECO:0007669"/>
    <property type="project" value="UniProtKB-KW"/>
</dbReference>
<evidence type="ECO:0000259" key="5">
    <source>
        <dbReference type="Pfam" id="PF04542"/>
    </source>
</evidence>
<keyword evidence="4" id="KW-0804">Transcription</keyword>
<dbReference type="Pfam" id="PF08281">
    <property type="entry name" value="Sigma70_r4_2"/>
    <property type="match status" value="1"/>
</dbReference>
<dbReference type="SUPFAM" id="SSF88946">
    <property type="entry name" value="Sigma2 domain of RNA polymerase sigma factors"/>
    <property type="match status" value="1"/>
</dbReference>
<dbReference type="PANTHER" id="PTHR43133">
    <property type="entry name" value="RNA POLYMERASE ECF-TYPE SIGMA FACTO"/>
    <property type="match status" value="1"/>
</dbReference>
<keyword evidence="8" id="KW-1185">Reference proteome</keyword>
<dbReference type="InterPro" id="IPR036388">
    <property type="entry name" value="WH-like_DNA-bd_sf"/>
</dbReference>
<dbReference type="AlphaFoldDB" id="A0A518K2D2"/>
<dbReference type="InterPro" id="IPR007627">
    <property type="entry name" value="RNA_pol_sigma70_r2"/>
</dbReference>
<dbReference type="InterPro" id="IPR013249">
    <property type="entry name" value="RNA_pol_sigma70_r4_t2"/>
</dbReference>
<organism evidence="7 8">
    <name type="scientific">Botrimarina mediterranea</name>
    <dbReference type="NCBI Taxonomy" id="2528022"/>
    <lineage>
        <taxon>Bacteria</taxon>
        <taxon>Pseudomonadati</taxon>
        <taxon>Planctomycetota</taxon>
        <taxon>Planctomycetia</taxon>
        <taxon>Pirellulales</taxon>
        <taxon>Lacipirellulaceae</taxon>
        <taxon>Botrimarina</taxon>
    </lineage>
</organism>